<dbReference type="InterPro" id="IPR013216">
    <property type="entry name" value="Methyltransf_11"/>
</dbReference>
<keyword evidence="3" id="KW-0808">Transferase</keyword>
<proteinExistence type="predicted"/>
<dbReference type="InterPro" id="IPR050508">
    <property type="entry name" value="Methyltransf_Superfamily"/>
</dbReference>
<evidence type="ECO:0000313" key="4">
    <source>
        <dbReference type="Proteomes" id="UP000678317"/>
    </source>
</evidence>
<reference evidence="3 4" key="1">
    <citation type="submission" date="2021-03" db="EMBL/GenBank/DDBJ databases">
        <title>novel species in genus Cellulomonas.</title>
        <authorList>
            <person name="Zhang G."/>
        </authorList>
    </citation>
    <scope>NUCLEOTIDE SEQUENCE [LARGE SCALE GENOMIC DNA]</scope>
    <source>
        <strain evidence="4">zg-ZUI188</strain>
    </source>
</reference>
<dbReference type="Gene3D" id="3.40.50.150">
    <property type="entry name" value="Vaccinia Virus protein VP39"/>
    <property type="match status" value="1"/>
</dbReference>
<dbReference type="PANTHER" id="PTHR42912:SF93">
    <property type="entry name" value="N6-ADENOSINE-METHYLTRANSFERASE TMT1A"/>
    <property type="match status" value="1"/>
</dbReference>
<dbReference type="RefSeq" id="WP_208289994.1">
    <property type="nucleotide sequence ID" value="NZ_JAGFBM010000007.1"/>
</dbReference>
<dbReference type="PANTHER" id="PTHR42912">
    <property type="entry name" value="METHYLTRANSFERASE"/>
    <property type="match status" value="1"/>
</dbReference>
<dbReference type="GO" id="GO:0008168">
    <property type="term" value="F:methyltransferase activity"/>
    <property type="evidence" value="ECO:0007669"/>
    <property type="project" value="UniProtKB-KW"/>
</dbReference>
<dbReference type="CDD" id="cd02440">
    <property type="entry name" value="AdoMet_MTases"/>
    <property type="match status" value="1"/>
</dbReference>
<dbReference type="SUPFAM" id="SSF53335">
    <property type="entry name" value="S-adenosyl-L-methionine-dependent methyltransferases"/>
    <property type="match status" value="1"/>
</dbReference>
<evidence type="ECO:0000313" key="3">
    <source>
        <dbReference type="EMBL" id="MBO3085730.1"/>
    </source>
</evidence>
<dbReference type="GO" id="GO:0032259">
    <property type="term" value="P:methylation"/>
    <property type="evidence" value="ECO:0007669"/>
    <property type="project" value="UniProtKB-KW"/>
</dbReference>
<name>A0ABS3SL46_9CELL</name>
<dbReference type="EMBL" id="JAGFBM010000007">
    <property type="protein sequence ID" value="MBO3085730.1"/>
    <property type="molecule type" value="Genomic_DNA"/>
</dbReference>
<keyword evidence="3" id="KW-0489">Methyltransferase</keyword>
<feature type="non-terminal residue" evidence="3">
    <location>
        <position position="290"/>
    </location>
</feature>
<sequence length="290" mass="30916">MTDDPLAEAGYLDVPSEQGGTASRGWWDANADEYLDEHGTFLGPADFCWCPEGLREQDAHLLGDLTGARVLEVGAGAAQCSRWLVGEGVDVVATDVSGGMLAAADRYDAQVGRTTPLVQADARALPFAGGAFDVAFTAFGALPFVPDAERVHAEVARVLRPGGRWVFSVTHPIRWAFPDDPGVAGLTATRSYFDRTPYAEVGESGAVLYAEYHRTLGDHVGELAAAGFVLDRLVEPEWPAGHDRTWGGWGPVRGARLPGTAIFVTHLARAPPEGGPAPYERPRVARGRKG</sequence>
<evidence type="ECO:0000259" key="2">
    <source>
        <dbReference type="Pfam" id="PF08241"/>
    </source>
</evidence>
<dbReference type="Pfam" id="PF08241">
    <property type="entry name" value="Methyltransf_11"/>
    <property type="match status" value="1"/>
</dbReference>
<gene>
    <name evidence="3" type="ORF">J4035_13880</name>
</gene>
<comment type="caution">
    <text evidence="3">The sequence shown here is derived from an EMBL/GenBank/DDBJ whole genome shotgun (WGS) entry which is preliminary data.</text>
</comment>
<feature type="domain" description="Methyltransferase type 11" evidence="2">
    <location>
        <begin position="71"/>
        <end position="167"/>
    </location>
</feature>
<protein>
    <submittedName>
        <fullName evidence="3">Class I SAM-dependent methyltransferase</fullName>
    </submittedName>
</protein>
<organism evidence="3 4">
    <name type="scientific">Cellulomonas fengjieae</name>
    <dbReference type="NCBI Taxonomy" id="2819978"/>
    <lineage>
        <taxon>Bacteria</taxon>
        <taxon>Bacillati</taxon>
        <taxon>Actinomycetota</taxon>
        <taxon>Actinomycetes</taxon>
        <taxon>Micrococcales</taxon>
        <taxon>Cellulomonadaceae</taxon>
        <taxon>Cellulomonas</taxon>
    </lineage>
</organism>
<accession>A0ABS3SL46</accession>
<evidence type="ECO:0000256" key="1">
    <source>
        <dbReference type="SAM" id="MobiDB-lite"/>
    </source>
</evidence>
<dbReference type="Proteomes" id="UP000678317">
    <property type="component" value="Unassembled WGS sequence"/>
</dbReference>
<keyword evidence="4" id="KW-1185">Reference proteome</keyword>
<feature type="region of interest" description="Disordered" evidence="1">
    <location>
        <begin position="1"/>
        <end position="25"/>
    </location>
</feature>
<dbReference type="InterPro" id="IPR029063">
    <property type="entry name" value="SAM-dependent_MTases_sf"/>
</dbReference>